<gene>
    <name evidence="1" type="ORF">JRQ81_008385</name>
</gene>
<accession>A0A9Q1B6R6</accession>
<evidence type="ECO:0000313" key="2">
    <source>
        <dbReference type="Proteomes" id="UP001142489"/>
    </source>
</evidence>
<organism evidence="1 2">
    <name type="scientific">Phrynocephalus forsythii</name>
    <dbReference type="NCBI Taxonomy" id="171643"/>
    <lineage>
        <taxon>Eukaryota</taxon>
        <taxon>Metazoa</taxon>
        <taxon>Chordata</taxon>
        <taxon>Craniata</taxon>
        <taxon>Vertebrata</taxon>
        <taxon>Euteleostomi</taxon>
        <taxon>Lepidosauria</taxon>
        <taxon>Squamata</taxon>
        <taxon>Bifurcata</taxon>
        <taxon>Unidentata</taxon>
        <taxon>Episquamata</taxon>
        <taxon>Toxicofera</taxon>
        <taxon>Iguania</taxon>
        <taxon>Acrodonta</taxon>
        <taxon>Agamidae</taxon>
        <taxon>Agaminae</taxon>
        <taxon>Phrynocephalus</taxon>
    </lineage>
</organism>
<proteinExistence type="predicted"/>
<dbReference type="AlphaFoldDB" id="A0A9Q1B6R6"/>
<evidence type="ECO:0000313" key="1">
    <source>
        <dbReference type="EMBL" id="KAJ7342012.1"/>
    </source>
</evidence>
<protein>
    <submittedName>
        <fullName evidence="1">Uncharacterized protein</fullName>
    </submittedName>
</protein>
<reference evidence="1" key="1">
    <citation type="journal article" date="2023" name="DNA Res.">
        <title>Chromosome-level genome assembly of Phrynocephalus forsythii using third-generation DNA sequencing and Hi-C analysis.</title>
        <authorList>
            <person name="Qi Y."/>
            <person name="Zhao W."/>
            <person name="Zhao Y."/>
            <person name="Niu C."/>
            <person name="Cao S."/>
            <person name="Zhang Y."/>
        </authorList>
    </citation>
    <scope>NUCLEOTIDE SEQUENCE</scope>
    <source>
        <tissue evidence="1">Muscle</tissue>
    </source>
</reference>
<comment type="caution">
    <text evidence="1">The sequence shown here is derived from an EMBL/GenBank/DDBJ whole genome shotgun (WGS) entry which is preliminary data.</text>
</comment>
<dbReference type="EMBL" id="JAPFRF010000002">
    <property type="protein sequence ID" value="KAJ7342012.1"/>
    <property type="molecule type" value="Genomic_DNA"/>
</dbReference>
<dbReference type="Proteomes" id="UP001142489">
    <property type="component" value="Unassembled WGS sequence"/>
</dbReference>
<name>A0A9Q1B6R6_9SAUR</name>
<sequence>MNSRGVSCCELVEPKLAELNRNFEKVSQHIRSAKMLFSQEAHKTVVKQESHGTSVASTDLDRFECELQDMLNIVEKHVESKDDDEKLDEKRAQIEEILQKGEKLLQQFTEDSRREKIRLQLLLLQTRQSSVKELRSLQKRQIMEHSPPFSPYKIEQDSHLHWLSETAGSDSGLQDVEDDRKLQATPRGFVVLILQ</sequence>
<keyword evidence="2" id="KW-1185">Reference proteome</keyword>